<protein>
    <submittedName>
        <fullName evidence="5">Response regulator transcription factor</fullName>
    </submittedName>
</protein>
<dbReference type="Gene3D" id="1.10.10.10">
    <property type="entry name" value="Winged helix-like DNA-binding domain superfamily/Winged helix DNA-binding domain"/>
    <property type="match status" value="1"/>
</dbReference>
<organism evidence="5 6">
    <name type="scientific">Streptomyces zingiberis</name>
    <dbReference type="NCBI Taxonomy" id="2053010"/>
    <lineage>
        <taxon>Bacteria</taxon>
        <taxon>Bacillati</taxon>
        <taxon>Actinomycetota</taxon>
        <taxon>Actinomycetes</taxon>
        <taxon>Kitasatosporales</taxon>
        <taxon>Streptomycetaceae</taxon>
        <taxon>Streptomyces</taxon>
    </lineage>
</organism>
<dbReference type="InterPro" id="IPR000792">
    <property type="entry name" value="Tscrpt_reg_LuxR_C"/>
</dbReference>
<name>A0ABX1C2M3_9ACTN</name>
<evidence type="ECO:0000259" key="4">
    <source>
        <dbReference type="PROSITE" id="PS50043"/>
    </source>
</evidence>
<dbReference type="SUPFAM" id="SSF46894">
    <property type="entry name" value="C-terminal effector domain of the bipartite response regulators"/>
    <property type="match status" value="1"/>
</dbReference>
<dbReference type="InterPro" id="IPR016032">
    <property type="entry name" value="Sig_transdc_resp-reg_C-effctor"/>
</dbReference>
<comment type="caution">
    <text evidence="5">The sequence shown here is derived from an EMBL/GenBank/DDBJ whole genome shotgun (WGS) entry which is preliminary data.</text>
</comment>
<evidence type="ECO:0000313" key="5">
    <source>
        <dbReference type="EMBL" id="NJQ01884.1"/>
    </source>
</evidence>
<evidence type="ECO:0000256" key="2">
    <source>
        <dbReference type="ARBA" id="ARBA00023125"/>
    </source>
</evidence>
<evidence type="ECO:0000313" key="6">
    <source>
        <dbReference type="Proteomes" id="UP000695264"/>
    </source>
</evidence>
<dbReference type="PROSITE" id="PS50043">
    <property type="entry name" value="HTH_LUXR_2"/>
    <property type="match status" value="1"/>
</dbReference>
<dbReference type="RefSeq" id="WP_168102510.1">
    <property type="nucleotide sequence ID" value="NZ_JAATEN010000010.1"/>
</dbReference>
<dbReference type="PRINTS" id="PR00038">
    <property type="entry name" value="HTHLUXR"/>
</dbReference>
<keyword evidence="1" id="KW-0805">Transcription regulation</keyword>
<proteinExistence type="predicted"/>
<reference evidence="5 6" key="1">
    <citation type="submission" date="2020-03" db="EMBL/GenBank/DDBJ databases">
        <title>WGS of actinomycetes isolated from Thailand.</title>
        <authorList>
            <person name="Thawai C."/>
        </authorList>
    </citation>
    <scope>NUCLEOTIDE SEQUENCE [LARGE SCALE GENOMIC DNA]</scope>
    <source>
        <strain evidence="5 6">PLAI 1-29</strain>
    </source>
</reference>
<sequence length="80" mass="8794">MPHWARNADLSLLTAREREVLEALGECLPNSAIAFRWRVAERTVKKHVAGVFVKLDISSRAEAAVIAAYAKCSGWCTSGH</sequence>
<accession>A0ABX1C2M3</accession>
<feature type="domain" description="HTH luxR-type" evidence="4">
    <location>
        <begin position="6"/>
        <end position="71"/>
    </location>
</feature>
<dbReference type="Pfam" id="PF00196">
    <property type="entry name" value="GerE"/>
    <property type="match status" value="1"/>
</dbReference>
<dbReference type="PANTHER" id="PTHR44688:SF16">
    <property type="entry name" value="DNA-BINDING TRANSCRIPTIONAL ACTIVATOR DEVR_DOSR"/>
    <property type="match status" value="1"/>
</dbReference>
<keyword evidence="6" id="KW-1185">Reference proteome</keyword>
<dbReference type="SMART" id="SM00421">
    <property type="entry name" value="HTH_LUXR"/>
    <property type="match status" value="1"/>
</dbReference>
<keyword evidence="3" id="KW-0804">Transcription</keyword>
<dbReference type="Proteomes" id="UP000695264">
    <property type="component" value="Unassembled WGS sequence"/>
</dbReference>
<evidence type="ECO:0000256" key="1">
    <source>
        <dbReference type="ARBA" id="ARBA00023015"/>
    </source>
</evidence>
<keyword evidence="2" id="KW-0238">DNA-binding</keyword>
<dbReference type="EMBL" id="JAATEN010000010">
    <property type="protein sequence ID" value="NJQ01884.1"/>
    <property type="molecule type" value="Genomic_DNA"/>
</dbReference>
<dbReference type="CDD" id="cd06170">
    <property type="entry name" value="LuxR_C_like"/>
    <property type="match status" value="1"/>
</dbReference>
<dbReference type="InterPro" id="IPR036388">
    <property type="entry name" value="WH-like_DNA-bd_sf"/>
</dbReference>
<gene>
    <name evidence="5" type="ORF">HCK00_15420</name>
</gene>
<dbReference type="PANTHER" id="PTHR44688">
    <property type="entry name" value="DNA-BINDING TRANSCRIPTIONAL ACTIVATOR DEVR_DOSR"/>
    <property type="match status" value="1"/>
</dbReference>
<evidence type="ECO:0000256" key="3">
    <source>
        <dbReference type="ARBA" id="ARBA00023163"/>
    </source>
</evidence>